<sequence length="37" mass="3861">MQVDALPAGPAVVGVCASRMGAPTPLRRRRLARTEVG</sequence>
<name>A0AAU7AUK1_9ACTN</name>
<dbReference type="KEGG" id="parq:DSM112329_02151"/>
<gene>
    <name evidence="1" type="ORF">DSM112329_02151</name>
</gene>
<evidence type="ECO:0000313" key="1">
    <source>
        <dbReference type="EMBL" id="XAY05302.1"/>
    </source>
</evidence>
<protein>
    <submittedName>
        <fullName evidence="1">Uncharacterized protein</fullName>
    </submittedName>
</protein>
<proteinExistence type="predicted"/>
<accession>A0AAU7AUK1</accession>
<dbReference type="EMBL" id="CP114014">
    <property type="protein sequence ID" value="XAY05302.1"/>
    <property type="molecule type" value="Genomic_DNA"/>
</dbReference>
<dbReference type="AlphaFoldDB" id="A0AAU7AUK1"/>
<organism evidence="1">
    <name type="scientific">Paraconexibacter sp. AEG42_29</name>
    <dbReference type="NCBI Taxonomy" id="2997339"/>
    <lineage>
        <taxon>Bacteria</taxon>
        <taxon>Bacillati</taxon>
        <taxon>Actinomycetota</taxon>
        <taxon>Thermoleophilia</taxon>
        <taxon>Solirubrobacterales</taxon>
        <taxon>Paraconexibacteraceae</taxon>
        <taxon>Paraconexibacter</taxon>
    </lineage>
</organism>
<reference evidence="1" key="1">
    <citation type="submission" date="2022-12" db="EMBL/GenBank/DDBJ databases">
        <title>Paraconexibacter alkalitolerans sp. nov. and Baekduia alba sp. nov., isolated from soil and emended description of the genera Paraconexibacter (Chun et al., 2020) and Baekduia (An et al., 2020).</title>
        <authorList>
            <person name="Vieira S."/>
            <person name="Huber K.J."/>
            <person name="Geppert A."/>
            <person name="Wolf J."/>
            <person name="Neumann-Schaal M."/>
            <person name="Muesken M."/>
            <person name="Overmann J."/>
        </authorList>
    </citation>
    <scope>NUCLEOTIDE SEQUENCE</scope>
    <source>
        <strain evidence="1">AEG42_29</strain>
    </source>
</reference>